<dbReference type="PANTHER" id="PTHR10625:SF5">
    <property type="entry name" value="HISTONE DEACETYLASE"/>
    <property type="match status" value="1"/>
</dbReference>
<feature type="compositionally biased region" description="Low complexity" evidence="9">
    <location>
        <begin position="33"/>
        <end position="42"/>
    </location>
</feature>
<name>A0A286M9P0_9PLEO</name>
<protein>
    <recommendedName>
        <fullName evidence="2">histone deacetylase</fullName>
        <ecNumber evidence="2">3.5.1.98</ecNumber>
    </recommendedName>
</protein>
<keyword evidence="8" id="KW-0539">Nucleus</keyword>
<keyword evidence="3" id="KW-0678">Repressor</keyword>
<evidence type="ECO:0000256" key="3">
    <source>
        <dbReference type="ARBA" id="ARBA00022491"/>
    </source>
</evidence>
<evidence type="ECO:0000256" key="4">
    <source>
        <dbReference type="ARBA" id="ARBA00022801"/>
    </source>
</evidence>
<dbReference type="GO" id="GO:0040029">
    <property type="term" value="P:epigenetic regulation of gene expression"/>
    <property type="evidence" value="ECO:0007669"/>
    <property type="project" value="TreeGrafter"/>
</dbReference>
<evidence type="ECO:0000256" key="7">
    <source>
        <dbReference type="ARBA" id="ARBA00023163"/>
    </source>
</evidence>
<evidence type="ECO:0000256" key="8">
    <source>
        <dbReference type="ARBA" id="ARBA00023242"/>
    </source>
</evidence>
<accession>A0A286M9P0</accession>
<dbReference type="SUPFAM" id="SSF52768">
    <property type="entry name" value="Arginase/deacetylase"/>
    <property type="match status" value="1"/>
</dbReference>
<evidence type="ECO:0000256" key="5">
    <source>
        <dbReference type="ARBA" id="ARBA00022853"/>
    </source>
</evidence>
<dbReference type="EC" id="3.5.1.98" evidence="2"/>
<organism evidence="10">
    <name type="scientific">Preussia minima</name>
    <dbReference type="NCBI Taxonomy" id="93984"/>
    <lineage>
        <taxon>Eukaryota</taxon>
        <taxon>Fungi</taxon>
        <taxon>Dikarya</taxon>
        <taxon>Ascomycota</taxon>
        <taxon>Pezizomycotina</taxon>
        <taxon>Dothideomycetes</taxon>
        <taxon>Pleosporomycetidae</taxon>
        <taxon>Pleosporales</taxon>
        <taxon>Sporormiaceae</taxon>
        <taxon>Preussia/Sporomiella species complex</taxon>
        <taxon>Preussia</taxon>
    </lineage>
</organism>
<gene>
    <name evidence="10" type="primary">HdaA</name>
</gene>
<dbReference type="AlphaFoldDB" id="A0A286M9P0"/>
<comment type="subcellular location">
    <subcellularLocation>
        <location evidence="1">Nucleus</location>
    </subcellularLocation>
</comment>
<dbReference type="InterPro" id="IPR037138">
    <property type="entry name" value="His_deacetylse_dom_sf"/>
</dbReference>
<feature type="compositionally biased region" description="Acidic residues" evidence="9">
    <location>
        <begin position="1"/>
        <end position="13"/>
    </location>
</feature>
<evidence type="ECO:0000256" key="1">
    <source>
        <dbReference type="ARBA" id="ARBA00004123"/>
    </source>
</evidence>
<keyword evidence="4" id="KW-0378">Hydrolase</keyword>
<dbReference type="Gene3D" id="3.40.800.20">
    <property type="entry name" value="Histone deacetylase domain"/>
    <property type="match status" value="1"/>
</dbReference>
<feature type="compositionally biased region" description="Basic and acidic residues" evidence="9">
    <location>
        <begin position="75"/>
        <end position="87"/>
    </location>
</feature>
<proteinExistence type="predicted"/>
<evidence type="ECO:0000313" key="10">
    <source>
        <dbReference type="EMBL" id="ASV72233.1"/>
    </source>
</evidence>
<dbReference type="GO" id="GO:0141221">
    <property type="term" value="F:histone deacetylase activity, hydrolytic mechanism"/>
    <property type="evidence" value="ECO:0007669"/>
    <property type="project" value="UniProtKB-EC"/>
</dbReference>
<evidence type="ECO:0000256" key="9">
    <source>
        <dbReference type="SAM" id="MobiDB-lite"/>
    </source>
</evidence>
<sequence length="215" mass="24659">MDQEDFDMEEEEVVTTTEVNGTSHVNEVARPTFGPNGQGQPFAGPPFLGPPFANKDKNRPPETYEISEASQESRSSSELHGSHPHVESDDDMDITYPSRTMKKVEVRVPPPPRFQPLPYTSSKTGLVYDARMRFHSEPMINEHANDIHPEDPRRIHEIFREIQEAGLVQSPEEESEEEAKNDQCWRIQARFATREEICQIHTNAHYEFVKSLQSK</sequence>
<feature type="region of interest" description="Disordered" evidence="9">
    <location>
        <begin position="1"/>
        <end position="121"/>
    </location>
</feature>
<reference evidence="10" key="1">
    <citation type="journal article" date="2017" name="Sci. Rep.">
        <title>Development of a versatile and conventional technique for gene disruption in filamentous fungi based on CRISPR-Cas9 technology.</title>
        <authorList>
            <person name="Zheng Y.M."/>
            <person name="Lin F.L."/>
            <person name="Gao H."/>
            <person name="Zou G."/>
            <person name="Zhang J.W."/>
            <person name="Wang G.Q."/>
            <person name="Chen G.D."/>
            <person name="Zhou Z.H."/>
            <person name="Yao X.S."/>
            <person name="Hu D."/>
        </authorList>
    </citation>
    <scope>NUCLEOTIDE SEQUENCE</scope>
    <source>
        <strain evidence="10">40-1-4-1</strain>
    </source>
</reference>
<evidence type="ECO:0000256" key="2">
    <source>
        <dbReference type="ARBA" id="ARBA00012111"/>
    </source>
</evidence>
<dbReference type="EMBL" id="KY930909">
    <property type="protein sequence ID" value="ASV72233.1"/>
    <property type="molecule type" value="Genomic_DNA"/>
</dbReference>
<keyword evidence="7" id="KW-0804">Transcription</keyword>
<dbReference type="PANTHER" id="PTHR10625">
    <property type="entry name" value="HISTONE DEACETYLASE HDAC1-RELATED"/>
    <property type="match status" value="1"/>
</dbReference>
<evidence type="ECO:0000256" key="6">
    <source>
        <dbReference type="ARBA" id="ARBA00023015"/>
    </source>
</evidence>
<keyword evidence="6" id="KW-0805">Transcription regulation</keyword>
<dbReference type="InterPro" id="IPR023696">
    <property type="entry name" value="Ureohydrolase_dom_sf"/>
</dbReference>
<keyword evidence="5" id="KW-0156">Chromatin regulator</keyword>
<dbReference type="GO" id="GO:0000118">
    <property type="term" value="C:histone deacetylase complex"/>
    <property type="evidence" value="ECO:0007669"/>
    <property type="project" value="TreeGrafter"/>
</dbReference>